<dbReference type="Proteomes" id="UP001319883">
    <property type="component" value="Unassembled WGS sequence"/>
</dbReference>
<keyword evidence="2" id="KW-0732">Signal</keyword>
<feature type="signal peptide" evidence="2">
    <location>
        <begin position="1"/>
        <end position="20"/>
    </location>
</feature>
<organism evidence="4 5">
    <name type="scientific">Modicisalibacter tunisiensis</name>
    <dbReference type="NCBI Taxonomy" id="390637"/>
    <lineage>
        <taxon>Bacteria</taxon>
        <taxon>Pseudomonadati</taxon>
        <taxon>Pseudomonadota</taxon>
        <taxon>Gammaproteobacteria</taxon>
        <taxon>Oceanospirillales</taxon>
        <taxon>Halomonadaceae</taxon>
        <taxon>Modicisalibacter</taxon>
    </lineage>
</organism>
<name>A0ABS7WZH4_9GAMM</name>
<keyword evidence="5" id="KW-1185">Reference proteome</keyword>
<dbReference type="InterPro" id="IPR011992">
    <property type="entry name" value="EF-hand-dom_pair"/>
</dbReference>
<dbReference type="PROSITE" id="PS00018">
    <property type="entry name" value="EF_HAND_1"/>
    <property type="match status" value="3"/>
</dbReference>
<dbReference type="RefSeq" id="WP_224420701.1">
    <property type="nucleotide sequence ID" value="NZ_JAGXFD010000001.1"/>
</dbReference>
<accession>A0ABS7WZH4</accession>
<dbReference type="InterPro" id="IPR018247">
    <property type="entry name" value="EF_Hand_1_Ca_BS"/>
</dbReference>
<evidence type="ECO:0000313" key="5">
    <source>
        <dbReference type="Proteomes" id="UP001319883"/>
    </source>
</evidence>
<gene>
    <name evidence="4" type="ORF">KGQ91_07850</name>
</gene>
<evidence type="ECO:0000259" key="3">
    <source>
        <dbReference type="PROSITE" id="PS50222"/>
    </source>
</evidence>
<evidence type="ECO:0000256" key="2">
    <source>
        <dbReference type="SAM" id="SignalP"/>
    </source>
</evidence>
<sequence length="121" mass="13646">MRKELITGILIALTSTGAFASFTSQDSDGNGKISRDEFYGSAADVGTYSDWDLNDDGLLDENEFGELDVDWDYDTWDANDDDYVDSGEFYDGIYDTYDVNDDGEWDDSEWDDADEDGVFDM</sequence>
<proteinExistence type="predicted"/>
<dbReference type="InterPro" id="IPR002048">
    <property type="entry name" value="EF_hand_dom"/>
</dbReference>
<evidence type="ECO:0000313" key="4">
    <source>
        <dbReference type="EMBL" id="MBZ9567593.1"/>
    </source>
</evidence>
<feature type="domain" description="EF-hand" evidence="3">
    <location>
        <begin position="13"/>
        <end position="48"/>
    </location>
</feature>
<dbReference type="Gene3D" id="1.10.238.10">
    <property type="entry name" value="EF-hand"/>
    <property type="match status" value="1"/>
</dbReference>
<comment type="caution">
    <text evidence="4">The sequence shown here is derived from an EMBL/GenBank/DDBJ whole genome shotgun (WGS) entry which is preliminary data.</text>
</comment>
<evidence type="ECO:0000256" key="1">
    <source>
        <dbReference type="SAM" id="MobiDB-lite"/>
    </source>
</evidence>
<feature type="chain" id="PRO_5045758169" description="EF-hand domain-containing protein" evidence="2">
    <location>
        <begin position="21"/>
        <end position="121"/>
    </location>
</feature>
<dbReference type="PROSITE" id="PS50222">
    <property type="entry name" value="EF_HAND_2"/>
    <property type="match status" value="1"/>
</dbReference>
<protein>
    <recommendedName>
        <fullName evidence="3">EF-hand domain-containing protein</fullName>
    </recommendedName>
</protein>
<dbReference type="EMBL" id="JAGXFD010000001">
    <property type="protein sequence ID" value="MBZ9567593.1"/>
    <property type="molecule type" value="Genomic_DNA"/>
</dbReference>
<feature type="region of interest" description="Disordered" evidence="1">
    <location>
        <begin position="101"/>
        <end position="121"/>
    </location>
</feature>
<reference evidence="4 5" key="1">
    <citation type="submission" date="2021-05" db="EMBL/GenBank/DDBJ databases">
        <title>Petroleum and Energy Research Collection (APPE): ex situ preservation of microbial diversity associated with the oil industry and exploitation of its biotechnological potential.</title>
        <authorList>
            <person name="Paixao C.T.M."/>
            <person name="Gomes M.B."/>
            <person name="Oliveira V.M."/>
        </authorList>
    </citation>
    <scope>NUCLEOTIDE SEQUENCE [LARGE SCALE GENOMIC DNA]</scope>
    <source>
        <strain evidence="4 5">LIT2</strain>
    </source>
</reference>
<dbReference type="SUPFAM" id="SSF47473">
    <property type="entry name" value="EF-hand"/>
    <property type="match status" value="1"/>
</dbReference>